<proteinExistence type="predicted"/>
<name>A0A0P8C4V7_9CYAN</name>
<dbReference type="EMBL" id="LJZR01000004">
    <property type="protein sequence ID" value="KPQ36736.1"/>
    <property type="molecule type" value="Genomic_DNA"/>
</dbReference>
<evidence type="ECO:0000256" key="1">
    <source>
        <dbReference type="SAM" id="Phobius"/>
    </source>
</evidence>
<feature type="transmembrane region" description="Helical" evidence="1">
    <location>
        <begin position="27"/>
        <end position="47"/>
    </location>
</feature>
<dbReference type="PANTHER" id="PTHR36435">
    <property type="entry name" value="SLR1288 PROTEIN"/>
    <property type="match status" value="1"/>
</dbReference>
<sequence length="279" mass="30977">MASLLMGIVYSLLAEWRVLPSAGSDPILTPISTISILTIMVVVILWVGQLQGLKINRLFGRRAPRFSIFYAVLLVASLLLFSLGIPAIIFYFLSLFSPGYVAQLLEISVTLSGTDSMYPQLYERLMLFLLLIYAPVVEELIFRGILLQRWSTKWGLRWGLIASSVLFGLLHPDNPPGLMLFGLVMGLLYVRTGSLWVPIACHSLNNLAAVGIDRLHQMTSGGQVPTVGDIQQLWWISLILVGVSLPLLVRFIWQSWPPASAPIPYLAGSERASQRVNRC</sequence>
<keyword evidence="3" id="KW-0645">Protease</keyword>
<dbReference type="STRING" id="1666911.HLUCCA11_04420"/>
<dbReference type="InterPro" id="IPR003675">
    <property type="entry name" value="Rce1/LyrA-like_dom"/>
</dbReference>
<feature type="transmembrane region" description="Helical" evidence="1">
    <location>
        <begin position="154"/>
        <end position="171"/>
    </location>
</feature>
<dbReference type="Proteomes" id="UP000050465">
    <property type="component" value="Unassembled WGS sequence"/>
</dbReference>
<keyword evidence="1" id="KW-0812">Transmembrane</keyword>
<dbReference type="Pfam" id="PF02517">
    <property type="entry name" value="Rce1-like"/>
    <property type="match status" value="1"/>
</dbReference>
<feature type="transmembrane region" description="Helical" evidence="1">
    <location>
        <begin position="233"/>
        <end position="253"/>
    </location>
</feature>
<keyword evidence="1" id="KW-0472">Membrane</keyword>
<keyword evidence="3" id="KW-0378">Hydrolase</keyword>
<protein>
    <submittedName>
        <fullName evidence="3">Putative metal-dependent membrane protease</fullName>
    </submittedName>
</protein>
<dbReference type="GO" id="GO:0004175">
    <property type="term" value="F:endopeptidase activity"/>
    <property type="evidence" value="ECO:0007669"/>
    <property type="project" value="UniProtKB-ARBA"/>
</dbReference>
<evidence type="ECO:0000313" key="4">
    <source>
        <dbReference type="Proteomes" id="UP000050465"/>
    </source>
</evidence>
<dbReference type="PANTHER" id="PTHR36435:SF1">
    <property type="entry name" value="CAAX AMINO TERMINAL PROTEASE FAMILY PROTEIN"/>
    <property type="match status" value="1"/>
</dbReference>
<keyword evidence="1" id="KW-1133">Transmembrane helix</keyword>
<dbReference type="GO" id="GO:0080120">
    <property type="term" value="P:CAAX-box protein maturation"/>
    <property type="evidence" value="ECO:0007669"/>
    <property type="project" value="UniProtKB-ARBA"/>
</dbReference>
<accession>A0A0P8C4V7</accession>
<gene>
    <name evidence="3" type="ORF">HLUCCA11_04420</name>
</gene>
<dbReference type="GO" id="GO:0006508">
    <property type="term" value="P:proteolysis"/>
    <property type="evidence" value="ECO:0007669"/>
    <property type="project" value="UniProtKB-KW"/>
</dbReference>
<dbReference type="InterPro" id="IPR052710">
    <property type="entry name" value="CAAX_protease"/>
</dbReference>
<feature type="transmembrane region" description="Helical" evidence="1">
    <location>
        <begin position="125"/>
        <end position="142"/>
    </location>
</feature>
<evidence type="ECO:0000313" key="3">
    <source>
        <dbReference type="EMBL" id="KPQ36736.1"/>
    </source>
</evidence>
<feature type="domain" description="CAAX prenyl protease 2/Lysostaphin resistance protein A-like" evidence="2">
    <location>
        <begin position="125"/>
        <end position="207"/>
    </location>
</feature>
<feature type="transmembrane region" description="Helical" evidence="1">
    <location>
        <begin position="68"/>
        <end position="93"/>
    </location>
</feature>
<evidence type="ECO:0000259" key="2">
    <source>
        <dbReference type="Pfam" id="PF02517"/>
    </source>
</evidence>
<dbReference type="AlphaFoldDB" id="A0A0P8C4V7"/>
<reference evidence="3 4" key="1">
    <citation type="submission" date="2015-09" db="EMBL/GenBank/DDBJ databases">
        <title>Identification and resolution of microdiversity through metagenomic sequencing of parallel consortia.</title>
        <authorList>
            <person name="Nelson W.C."/>
            <person name="Romine M.F."/>
            <person name="Lindemann S.R."/>
        </authorList>
    </citation>
    <scope>NUCLEOTIDE SEQUENCE [LARGE SCALE GENOMIC DNA]</scope>
    <source>
        <strain evidence="3">Ana</strain>
    </source>
</reference>
<comment type="caution">
    <text evidence="3">The sequence shown here is derived from an EMBL/GenBank/DDBJ whole genome shotgun (WGS) entry which is preliminary data.</text>
</comment>
<organism evidence="3 4">
    <name type="scientific">Phormidesmis priestleyi Ana</name>
    <dbReference type="NCBI Taxonomy" id="1666911"/>
    <lineage>
        <taxon>Bacteria</taxon>
        <taxon>Bacillati</taxon>
        <taxon>Cyanobacteriota</taxon>
        <taxon>Cyanophyceae</taxon>
        <taxon>Leptolyngbyales</taxon>
        <taxon>Leptolyngbyaceae</taxon>
        <taxon>Phormidesmis</taxon>
    </lineage>
</organism>